<proteinExistence type="predicted"/>
<dbReference type="STRING" id="1216006.VA7868_01328"/>
<reference evidence="1 2" key="1">
    <citation type="submission" date="2016-11" db="EMBL/GenBank/DDBJ databases">
        <authorList>
            <person name="Jaros S."/>
            <person name="Januszkiewicz K."/>
            <person name="Wedrychowicz H."/>
        </authorList>
    </citation>
    <scope>NUCLEOTIDE SEQUENCE [LARGE SCALE GENOMIC DNA]</scope>
    <source>
        <strain evidence="1 2">CECT 7868</strain>
    </source>
</reference>
<dbReference type="AlphaFoldDB" id="A0A1M5XUK9"/>
<protein>
    <submittedName>
        <fullName evidence="1">Uncharacterized protein</fullName>
    </submittedName>
</protein>
<gene>
    <name evidence="1" type="ORF">VA7868_01328</name>
</gene>
<sequence length="69" mass="7642">MAGKEGVGAGSDVPEKFDVQGMTLFSHRQYLLMNLSCFFERDCRILANTKAFILAIEATAVLKSDICLR</sequence>
<dbReference type="Proteomes" id="UP000184608">
    <property type="component" value="Unassembled WGS sequence"/>
</dbReference>
<evidence type="ECO:0000313" key="2">
    <source>
        <dbReference type="Proteomes" id="UP000184608"/>
    </source>
</evidence>
<keyword evidence="2" id="KW-1185">Reference proteome</keyword>
<dbReference type="EMBL" id="FQXZ01000013">
    <property type="protein sequence ID" value="SHI03505.1"/>
    <property type="molecule type" value="Genomic_DNA"/>
</dbReference>
<name>A0A1M5XUK9_9VIBR</name>
<evidence type="ECO:0000313" key="1">
    <source>
        <dbReference type="EMBL" id="SHI03505.1"/>
    </source>
</evidence>
<organism evidence="1 2">
    <name type="scientific">Vibrio aerogenes CECT 7868</name>
    <dbReference type="NCBI Taxonomy" id="1216006"/>
    <lineage>
        <taxon>Bacteria</taxon>
        <taxon>Pseudomonadati</taxon>
        <taxon>Pseudomonadota</taxon>
        <taxon>Gammaproteobacteria</taxon>
        <taxon>Vibrionales</taxon>
        <taxon>Vibrionaceae</taxon>
        <taxon>Vibrio</taxon>
    </lineage>
</organism>
<accession>A0A1M5XUK9</accession>